<proteinExistence type="predicted"/>
<feature type="region of interest" description="Disordered" evidence="1">
    <location>
        <begin position="1"/>
        <end position="45"/>
    </location>
</feature>
<sequence length="57" mass="5426">MLVTGGAPVVGGGAGSAAGRTTGTESGWSNTAPRMTSRTPSQDSVTAAVVAANHTPA</sequence>
<organism evidence="3 4">
    <name type="scientific">Saccharopolyspora thermophila</name>
    <dbReference type="NCBI Taxonomy" id="89367"/>
    <lineage>
        <taxon>Bacteria</taxon>
        <taxon>Bacillati</taxon>
        <taxon>Actinomycetota</taxon>
        <taxon>Actinomycetes</taxon>
        <taxon>Pseudonocardiales</taxon>
        <taxon>Pseudonocardiaceae</taxon>
        <taxon>Saccharopolyspora</taxon>
    </lineage>
</organism>
<dbReference type="EMBL" id="BAAAHC010000011">
    <property type="protein sequence ID" value="GAA0525894.1"/>
    <property type="molecule type" value="Genomic_DNA"/>
</dbReference>
<evidence type="ECO:0000313" key="4">
    <source>
        <dbReference type="Proteomes" id="UP000597989"/>
    </source>
</evidence>
<evidence type="ECO:0000313" key="2">
    <source>
        <dbReference type="EMBL" id="GAA0525894.1"/>
    </source>
</evidence>
<evidence type="ECO:0000313" key="3">
    <source>
        <dbReference type="EMBL" id="GGI78075.1"/>
    </source>
</evidence>
<gene>
    <name evidence="2" type="ORF">GCM10009545_30260</name>
    <name evidence="3" type="ORF">GCM10011581_13930</name>
</gene>
<reference evidence="2 5" key="2">
    <citation type="journal article" date="2019" name="Int. J. Syst. Evol. Microbiol.">
        <title>The Global Catalogue of Microorganisms (GCM) 10K type strain sequencing project: providing services to taxonomists for standard genome sequencing and annotation.</title>
        <authorList>
            <consortium name="The Broad Institute Genomics Platform"/>
            <consortium name="The Broad Institute Genome Sequencing Center for Infectious Disease"/>
            <person name="Wu L."/>
            <person name="Ma J."/>
        </authorList>
    </citation>
    <scope>NUCLEOTIDE SEQUENCE [LARGE SCALE GENOMIC DNA]</scope>
    <source>
        <strain evidence="2 5">JCM 10664</strain>
    </source>
</reference>
<feature type="compositionally biased region" description="Polar residues" evidence="1">
    <location>
        <begin position="25"/>
        <end position="45"/>
    </location>
</feature>
<reference evidence="3 4" key="1">
    <citation type="journal article" date="2014" name="Int. J. Syst. Evol. Microbiol.">
        <title>Complete genome sequence of Corynebacterium casei LMG S-19264T (=DSM 44701T), isolated from a smear-ripened cheese.</title>
        <authorList>
            <consortium name="US DOE Joint Genome Institute (JGI-PGF)"/>
            <person name="Walter F."/>
            <person name="Albersmeier A."/>
            <person name="Kalinowski J."/>
            <person name="Ruckert C."/>
        </authorList>
    </citation>
    <scope>NUCLEOTIDE SEQUENCE [LARGE SCALE GENOMIC DNA]</scope>
    <source>
        <strain evidence="3 4">CGMCC 4.7206</strain>
    </source>
</reference>
<keyword evidence="5" id="KW-1185">Reference proteome</keyword>
<reference evidence="3" key="3">
    <citation type="submission" date="2020-09" db="EMBL/GenBank/DDBJ databases">
        <authorList>
            <person name="Sun Q."/>
            <person name="Zhou Y."/>
        </authorList>
    </citation>
    <scope>NUCLEOTIDE SEQUENCE</scope>
    <source>
        <strain evidence="3">CGMCC 4.7206</strain>
    </source>
</reference>
<dbReference type="Proteomes" id="UP001500220">
    <property type="component" value="Unassembled WGS sequence"/>
</dbReference>
<protein>
    <submittedName>
        <fullName evidence="3">Uncharacterized protein</fullName>
    </submittedName>
</protein>
<evidence type="ECO:0000256" key="1">
    <source>
        <dbReference type="SAM" id="MobiDB-lite"/>
    </source>
</evidence>
<dbReference type="EMBL" id="BMMT01000003">
    <property type="protein sequence ID" value="GGI78075.1"/>
    <property type="molecule type" value="Genomic_DNA"/>
</dbReference>
<name>A0A917JQ24_9PSEU</name>
<dbReference type="AlphaFoldDB" id="A0A917JQ24"/>
<evidence type="ECO:0000313" key="5">
    <source>
        <dbReference type="Proteomes" id="UP001500220"/>
    </source>
</evidence>
<comment type="caution">
    <text evidence="3">The sequence shown here is derived from an EMBL/GenBank/DDBJ whole genome shotgun (WGS) entry which is preliminary data.</text>
</comment>
<accession>A0A917JQ24</accession>
<dbReference type="Proteomes" id="UP000597989">
    <property type="component" value="Unassembled WGS sequence"/>
</dbReference>
<reference evidence="2" key="4">
    <citation type="submission" date="2023-12" db="EMBL/GenBank/DDBJ databases">
        <authorList>
            <person name="Sun Q."/>
            <person name="Inoue M."/>
        </authorList>
    </citation>
    <scope>NUCLEOTIDE SEQUENCE</scope>
    <source>
        <strain evidence="2">JCM 10664</strain>
    </source>
</reference>